<name>A0ABU9E9X0_9BACT</name>
<dbReference type="InterPro" id="IPR029055">
    <property type="entry name" value="Ntn_hydrolases_N"/>
</dbReference>
<protein>
    <submittedName>
        <fullName evidence="2">DUF1028 domain-containing protein</fullName>
    </submittedName>
</protein>
<dbReference type="PANTHER" id="PTHR39328:SF1">
    <property type="entry name" value="BLL2871 PROTEIN"/>
    <property type="match status" value="1"/>
</dbReference>
<dbReference type="Proteomes" id="UP001484239">
    <property type="component" value="Unassembled WGS sequence"/>
</dbReference>
<dbReference type="RefSeq" id="WP_405281589.1">
    <property type="nucleotide sequence ID" value="NZ_CP144380.1"/>
</dbReference>
<keyword evidence="3" id="KW-1185">Reference proteome</keyword>
<dbReference type="InterPro" id="IPR010430">
    <property type="entry name" value="DUF1028"/>
</dbReference>
<comment type="caution">
    <text evidence="2">The sequence shown here is derived from an EMBL/GenBank/DDBJ whole genome shotgun (WGS) entry which is preliminary data.</text>
</comment>
<proteinExistence type="predicted"/>
<dbReference type="EMBL" id="JBBHLI010000006">
    <property type="protein sequence ID" value="MEK9501540.1"/>
    <property type="molecule type" value="Genomic_DNA"/>
</dbReference>
<evidence type="ECO:0000313" key="3">
    <source>
        <dbReference type="Proteomes" id="UP001484239"/>
    </source>
</evidence>
<dbReference type="PANTHER" id="PTHR39328">
    <property type="entry name" value="BLL2871 PROTEIN"/>
    <property type="match status" value="1"/>
</dbReference>
<organism evidence="2 3">
    <name type="scientific">Gaopeijia maritima</name>
    <dbReference type="NCBI Taxonomy" id="3119007"/>
    <lineage>
        <taxon>Bacteria</taxon>
        <taxon>Pseudomonadati</taxon>
        <taxon>Gemmatimonadota</taxon>
        <taxon>Longimicrobiia</taxon>
        <taxon>Gaopeijiales</taxon>
        <taxon>Gaopeijiaceae</taxon>
        <taxon>Gaopeijia</taxon>
    </lineage>
</organism>
<evidence type="ECO:0000313" key="2">
    <source>
        <dbReference type="EMBL" id="MEK9501540.1"/>
    </source>
</evidence>
<dbReference type="InterPro" id="IPR036365">
    <property type="entry name" value="PGBD-like_sf"/>
</dbReference>
<accession>A0ABU9E9X0</accession>
<dbReference type="SUPFAM" id="SSF47090">
    <property type="entry name" value="PGBD-like"/>
    <property type="match status" value="1"/>
</dbReference>
<dbReference type="InterPro" id="IPR036366">
    <property type="entry name" value="PGBDSf"/>
</dbReference>
<dbReference type="SUPFAM" id="SSF56235">
    <property type="entry name" value="N-terminal nucleophile aminohydrolases (Ntn hydrolases)"/>
    <property type="match status" value="1"/>
</dbReference>
<dbReference type="InterPro" id="IPR002477">
    <property type="entry name" value="Peptidoglycan-bd-like"/>
</dbReference>
<dbReference type="Gene3D" id="1.10.101.10">
    <property type="entry name" value="PGBD-like superfamily/PGBD"/>
    <property type="match status" value="1"/>
</dbReference>
<dbReference type="Gene3D" id="3.60.20.10">
    <property type="entry name" value="Glutamine Phosphoribosylpyrophosphate, subunit 1, domain 1"/>
    <property type="match status" value="1"/>
</dbReference>
<evidence type="ECO:0000259" key="1">
    <source>
        <dbReference type="Pfam" id="PF01471"/>
    </source>
</evidence>
<reference evidence="2 3" key="1">
    <citation type="submission" date="2024-02" db="EMBL/GenBank/DDBJ databases">
        <title>A novel Gemmatimonadota bacterium.</title>
        <authorList>
            <person name="Du Z.-J."/>
            <person name="Ye Y.-Q."/>
        </authorList>
    </citation>
    <scope>NUCLEOTIDE SEQUENCE [LARGE SCALE GENOMIC DNA]</scope>
    <source>
        <strain evidence="2 3">DH-20</strain>
    </source>
</reference>
<dbReference type="Pfam" id="PF06267">
    <property type="entry name" value="DUF1028"/>
    <property type="match status" value="1"/>
</dbReference>
<feature type="domain" description="Peptidoglycan binding-like" evidence="1">
    <location>
        <begin position="269"/>
        <end position="338"/>
    </location>
</feature>
<dbReference type="Pfam" id="PF01471">
    <property type="entry name" value="PG_binding_1"/>
    <property type="match status" value="1"/>
</dbReference>
<gene>
    <name evidence="2" type="ORF">WI372_11170</name>
</gene>
<sequence>MTRTPRSPALGRLPIPTLGLVLVLALAPAPLRAQVPEGWRDAELVFHTFSIAAVDLDTGEAGVAVTTRNACVGNGVPWVRAGVGAVATQAATRTEYGEEILDRVEAGETAQAALSAALASDPGANRRQIGVATIDGGIGQFTGTTTNPWSGQRSGVDYAVQGNLLEGPEVVEAVARSFEQSRGSGRHLADRLVAALEAGQAAGGDARKGRIQSAAVRVADPREGMAQRPDGETVFIHVCEHPTPVAELRRIHDTVSGTLGHRVLQSYAGSDVQQLKILLHALGFYQSEVDELSRDRSFGDFDTETAEAVDAFRASAGLSTPSEGSPSGLVDADTVDALWAALEAAGLATDVRMQLRTLTRIRR</sequence>